<dbReference type="GO" id="GO:0006813">
    <property type="term" value="P:potassium ion transport"/>
    <property type="evidence" value="ECO:0007669"/>
    <property type="project" value="InterPro"/>
</dbReference>
<feature type="transmembrane region" description="Helical" evidence="2">
    <location>
        <begin position="207"/>
        <end position="224"/>
    </location>
</feature>
<dbReference type="InterPro" id="IPR013099">
    <property type="entry name" value="K_chnl_dom"/>
</dbReference>
<dbReference type="InterPro" id="IPR003148">
    <property type="entry name" value="RCK_N"/>
</dbReference>
<dbReference type="PANTHER" id="PTHR43833">
    <property type="entry name" value="POTASSIUM CHANNEL PROTEIN 2-RELATED-RELATED"/>
    <property type="match status" value="1"/>
</dbReference>
<dbReference type="GO" id="GO:0034220">
    <property type="term" value="P:monoatomic ion transmembrane transport"/>
    <property type="evidence" value="ECO:0007669"/>
    <property type="project" value="UniProtKB-KW"/>
</dbReference>
<dbReference type="PANTHER" id="PTHR43833:SF9">
    <property type="entry name" value="POTASSIUM CHANNEL PROTEIN YUGO-RELATED"/>
    <property type="match status" value="1"/>
</dbReference>
<dbReference type="AlphaFoldDB" id="A0A9D0YQ98"/>
<dbReference type="SUPFAM" id="SSF51735">
    <property type="entry name" value="NAD(P)-binding Rossmann-fold domains"/>
    <property type="match status" value="1"/>
</dbReference>
<dbReference type="InterPro" id="IPR036291">
    <property type="entry name" value="NAD(P)-bd_dom_sf"/>
</dbReference>
<feature type="transmembrane region" description="Helical" evidence="2">
    <location>
        <begin position="173"/>
        <end position="195"/>
    </location>
</feature>
<keyword evidence="4" id="KW-0407">Ion channel</keyword>
<keyword evidence="4" id="KW-0813">Transport</keyword>
<gene>
    <name evidence="4" type="ORF">EYH37_04920</name>
</gene>
<dbReference type="PRINTS" id="PR00169">
    <property type="entry name" value="KCHANNEL"/>
</dbReference>
<evidence type="ECO:0000256" key="1">
    <source>
        <dbReference type="ARBA" id="ARBA00004651"/>
    </source>
</evidence>
<evidence type="ECO:0000256" key="2">
    <source>
        <dbReference type="SAM" id="Phobius"/>
    </source>
</evidence>
<dbReference type="Pfam" id="PF07885">
    <property type="entry name" value="Ion_trans_2"/>
    <property type="match status" value="1"/>
</dbReference>
<evidence type="ECO:0000313" key="5">
    <source>
        <dbReference type="Proteomes" id="UP000606463"/>
    </source>
</evidence>
<protein>
    <submittedName>
        <fullName evidence="4">Potassium channel protein</fullName>
    </submittedName>
</protein>
<proteinExistence type="predicted"/>
<dbReference type="SUPFAM" id="SSF81324">
    <property type="entry name" value="Voltage-gated potassium channels"/>
    <property type="match status" value="1"/>
</dbReference>
<dbReference type="EMBL" id="DQVE01000050">
    <property type="protein sequence ID" value="HIP98684.1"/>
    <property type="molecule type" value="Genomic_DNA"/>
</dbReference>
<comment type="subcellular location">
    <subcellularLocation>
        <location evidence="1">Cell membrane</location>
        <topology evidence="1">Multi-pass membrane protein</topology>
    </subcellularLocation>
</comment>
<dbReference type="Proteomes" id="UP000606463">
    <property type="component" value="Unassembled WGS sequence"/>
</dbReference>
<dbReference type="GO" id="GO:0005886">
    <property type="term" value="C:plasma membrane"/>
    <property type="evidence" value="ECO:0007669"/>
    <property type="project" value="UniProtKB-SubCell"/>
</dbReference>
<dbReference type="PROSITE" id="PS51201">
    <property type="entry name" value="RCK_N"/>
    <property type="match status" value="1"/>
</dbReference>
<feature type="domain" description="RCK N-terminal" evidence="3">
    <location>
        <begin position="278"/>
        <end position="406"/>
    </location>
</feature>
<evidence type="ECO:0000259" key="3">
    <source>
        <dbReference type="PROSITE" id="PS51201"/>
    </source>
</evidence>
<reference evidence="4" key="1">
    <citation type="journal article" date="2020" name="ISME J.">
        <title>Gammaproteobacteria mediating utilization of methyl-, sulfur- and petroleum organic compounds in deep ocean hydrothermal plumes.</title>
        <authorList>
            <person name="Zhou Z."/>
            <person name="Liu Y."/>
            <person name="Pan J."/>
            <person name="Cron B.R."/>
            <person name="Toner B.M."/>
            <person name="Anantharaman K."/>
            <person name="Breier J.A."/>
            <person name="Dick G.J."/>
            <person name="Li M."/>
        </authorList>
    </citation>
    <scope>NUCLEOTIDE SEQUENCE</scope>
    <source>
        <strain evidence="4">SZUA-1501</strain>
    </source>
</reference>
<keyword evidence="2" id="KW-0812">Transmembrane</keyword>
<comment type="caution">
    <text evidence="4">The sequence shown here is derived from an EMBL/GenBank/DDBJ whole genome shotgun (WGS) entry which is preliminary data.</text>
</comment>
<feature type="transmembrane region" description="Helical" evidence="2">
    <location>
        <begin position="34"/>
        <end position="59"/>
    </location>
</feature>
<organism evidence="4 5">
    <name type="scientific">Aquifex aeolicus</name>
    <dbReference type="NCBI Taxonomy" id="63363"/>
    <lineage>
        <taxon>Bacteria</taxon>
        <taxon>Pseudomonadati</taxon>
        <taxon>Aquificota</taxon>
        <taxon>Aquificia</taxon>
        <taxon>Aquificales</taxon>
        <taxon>Aquificaceae</taxon>
        <taxon>Aquifex</taxon>
    </lineage>
</organism>
<feature type="transmembrane region" description="Helical" evidence="2">
    <location>
        <begin position="236"/>
        <end position="261"/>
    </location>
</feature>
<dbReference type="Gene3D" id="1.10.287.70">
    <property type="match status" value="1"/>
</dbReference>
<dbReference type="InterPro" id="IPR050721">
    <property type="entry name" value="Trk_Ktr_HKT_K-transport"/>
</dbReference>
<keyword evidence="2" id="KW-0472">Membrane</keyword>
<name>A0A9D0YQ98_AQUAO</name>
<dbReference type="Gene3D" id="3.40.50.720">
    <property type="entry name" value="NAD(P)-binding Rossmann-like Domain"/>
    <property type="match status" value="1"/>
</dbReference>
<feature type="transmembrane region" description="Helical" evidence="2">
    <location>
        <begin position="71"/>
        <end position="89"/>
    </location>
</feature>
<keyword evidence="2" id="KW-1133">Transmembrane helix</keyword>
<keyword evidence="4" id="KW-0406">Ion transport</keyword>
<accession>A0A9D0YQ98</accession>
<evidence type="ECO:0000313" key="4">
    <source>
        <dbReference type="EMBL" id="HIP98684.1"/>
    </source>
</evidence>
<sequence>MKKYLKVLKILKKLGYNAGWIYYKLLEDSSSTVFYIYNLFSFTVIILSSTLIILDLIDAIPIAVKPLAEKLVDFATYVIIFEWIGRFILSSDFSEDFEKAYFKYRNFKKAFWVALRPKWQYIKSFYSVIDLLAVLYIFQPLRILRILAIIRIFRLGFYRFILEGFIEVFKENLSQLTFLIIIFTIFLIFMSFLIFTVEHKFNPNIKTFFDAFYFTFISLTTVGYGDITPQTYAGRIVVVATVVGGVGLFSLFTAILSSGFIEYLERIRKGMVEFKTLKNHIVICGWNETGRYIVKEIRKNPKLFKKHIVVITQHEGENIPKECFVKFGDPTKEDTLLSVNITLADLVIILAEKKEALNEDTIDARSSLVALLVRSLTSKAFIIAEYLKEENAKAAKKRHLANKIIIAGEYLGKLIGKSVIQPQSIEVLEELFEDINLKIIPFGELSETPMTLEDLLKRLGYIKIIGVYKGRKLILSPPLELTLNQNDRVVLLDEGKSV</sequence>
<dbReference type="Pfam" id="PF02254">
    <property type="entry name" value="TrkA_N"/>
    <property type="match status" value="1"/>
</dbReference>